<reference evidence="3" key="3">
    <citation type="submission" date="2018-08" db="UniProtKB">
        <authorList>
            <consortium name="EnsemblPlants"/>
        </authorList>
    </citation>
    <scope>IDENTIFICATION</scope>
    <source>
        <strain evidence="3">cv. Bd21</strain>
    </source>
</reference>
<dbReference type="EMBL" id="CM000883">
    <property type="protein sequence ID" value="KQJ88845.1"/>
    <property type="molecule type" value="Genomic_DNA"/>
</dbReference>
<organism evidence="2">
    <name type="scientific">Brachypodium distachyon</name>
    <name type="common">Purple false brome</name>
    <name type="synonym">Trachynia distachya</name>
    <dbReference type="NCBI Taxonomy" id="15368"/>
    <lineage>
        <taxon>Eukaryota</taxon>
        <taxon>Viridiplantae</taxon>
        <taxon>Streptophyta</taxon>
        <taxon>Embryophyta</taxon>
        <taxon>Tracheophyta</taxon>
        <taxon>Spermatophyta</taxon>
        <taxon>Magnoliopsida</taxon>
        <taxon>Liliopsida</taxon>
        <taxon>Poales</taxon>
        <taxon>Poaceae</taxon>
        <taxon>BOP clade</taxon>
        <taxon>Pooideae</taxon>
        <taxon>Stipodae</taxon>
        <taxon>Brachypodieae</taxon>
        <taxon>Brachypodium</taxon>
    </lineage>
</organism>
<dbReference type="InParanoid" id="A0A0Q3L8E6"/>
<sequence length="122" mass="14302">MHRTLQDEGKIKYQIPIGKRRAKNQYKNIPQHRRLVGLGCPEVTFTGALRTLCFPNREREMQSYHSMRFLSYLTQATQERETGTGERWVPLLLTQVHATQERDTETSRSRTGKVEGTTRRRV</sequence>
<accession>A0A0Q3L8E6</accession>
<dbReference type="AlphaFoldDB" id="A0A0Q3L8E6"/>
<reference evidence="2 3" key="1">
    <citation type="journal article" date="2010" name="Nature">
        <title>Genome sequencing and analysis of the model grass Brachypodium distachyon.</title>
        <authorList>
            <consortium name="International Brachypodium Initiative"/>
        </authorList>
    </citation>
    <scope>NUCLEOTIDE SEQUENCE [LARGE SCALE GENOMIC DNA]</scope>
    <source>
        <strain evidence="2 3">Bd21</strain>
    </source>
</reference>
<gene>
    <name evidence="2" type="ORF">BRADI_4g21717v3</name>
</gene>
<feature type="compositionally biased region" description="Basic and acidic residues" evidence="1">
    <location>
        <begin position="99"/>
        <end position="122"/>
    </location>
</feature>
<proteinExistence type="predicted"/>
<evidence type="ECO:0000313" key="3">
    <source>
        <dbReference type="EnsemblPlants" id="KQJ88845"/>
    </source>
</evidence>
<reference evidence="2" key="2">
    <citation type="submission" date="2017-06" db="EMBL/GenBank/DDBJ databases">
        <title>WGS assembly of Brachypodium distachyon.</title>
        <authorList>
            <consortium name="The International Brachypodium Initiative"/>
            <person name="Lucas S."/>
            <person name="Harmon-Smith M."/>
            <person name="Lail K."/>
            <person name="Tice H."/>
            <person name="Grimwood J."/>
            <person name="Bruce D."/>
            <person name="Barry K."/>
            <person name="Shu S."/>
            <person name="Lindquist E."/>
            <person name="Wang M."/>
            <person name="Pitluck S."/>
            <person name="Vogel J.P."/>
            <person name="Garvin D.F."/>
            <person name="Mockler T.C."/>
            <person name="Schmutz J."/>
            <person name="Rokhsar D."/>
            <person name="Bevan M.W."/>
        </authorList>
    </citation>
    <scope>NUCLEOTIDE SEQUENCE</scope>
    <source>
        <strain evidence="2">Bd21</strain>
    </source>
</reference>
<dbReference type="EnsemblPlants" id="KQJ88845">
    <property type="protein sequence ID" value="KQJ88845"/>
    <property type="gene ID" value="BRADI_4g21717v3"/>
</dbReference>
<protein>
    <submittedName>
        <fullName evidence="2 3">Uncharacterized protein</fullName>
    </submittedName>
</protein>
<evidence type="ECO:0000313" key="2">
    <source>
        <dbReference type="EMBL" id="KQJ88845.1"/>
    </source>
</evidence>
<name>A0A0Q3L8E6_BRADI</name>
<dbReference type="Gramene" id="KQJ88845">
    <property type="protein sequence ID" value="KQJ88845"/>
    <property type="gene ID" value="BRADI_4g21717v3"/>
</dbReference>
<feature type="region of interest" description="Disordered" evidence="1">
    <location>
        <begin position="98"/>
        <end position="122"/>
    </location>
</feature>
<dbReference type="Proteomes" id="UP000008810">
    <property type="component" value="Chromosome 4"/>
</dbReference>
<evidence type="ECO:0000256" key="1">
    <source>
        <dbReference type="SAM" id="MobiDB-lite"/>
    </source>
</evidence>
<keyword evidence="4" id="KW-1185">Reference proteome</keyword>
<evidence type="ECO:0000313" key="4">
    <source>
        <dbReference type="Proteomes" id="UP000008810"/>
    </source>
</evidence>